<organism evidence="2">
    <name type="scientific">Anopheles darlingi</name>
    <name type="common">Mosquito</name>
    <dbReference type="NCBI Taxonomy" id="43151"/>
    <lineage>
        <taxon>Eukaryota</taxon>
        <taxon>Metazoa</taxon>
        <taxon>Ecdysozoa</taxon>
        <taxon>Arthropoda</taxon>
        <taxon>Hexapoda</taxon>
        <taxon>Insecta</taxon>
        <taxon>Pterygota</taxon>
        <taxon>Neoptera</taxon>
        <taxon>Endopterygota</taxon>
        <taxon>Diptera</taxon>
        <taxon>Nematocera</taxon>
        <taxon>Culicoidea</taxon>
        <taxon>Culicidae</taxon>
        <taxon>Anophelinae</taxon>
        <taxon>Anopheles</taxon>
    </lineage>
</organism>
<dbReference type="AlphaFoldDB" id="A0A2M4DC07"/>
<feature type="chain" id="PRO_5014876116" evidence="1">
    <location>
        <begin position="26"/>
        <end position="72"/>
    </location>
</feature>
<protein>
    <submittedName>
        <fullName evidence="2">Putative secreted protein</fullName>
    </submittedName>
</protein>
<evidence type="ECO:0000313" key="2">
    <source>
        <dbReference type="EMBL" id="MBW75130.1"/>
    </source>
</evidence>
<dbReference type="EMBL" id="GGFL01010952">
    <property type="protein sequence ID" value="MBW75130.1"/>
    <property type="molecule type" value="Transcribed_RNA"/>
</dbReference>
<keyword evidence="1" id="KW-0732">Signal</keyword>
<evidence type="ECO:0000256" key="1">
    <source>
        <dbReference type="SAM" id="SignalP"/>
    </source>
</evidence>
<name>A0A2M4DC07_ANODA</name>
<feature type="signal peptide" evidence="1">
    <location>
        <begin position="1"/>
        <end position="25"/>
    </location>
</feature>
<accession>A0A2M4DC07</accession>
<proteinExistence type="predicted"/>
<reference evidence="2" key="1">
    <citation type="submission" date="2018-01" db="EMBL/GenBank/DDBJ databases">
        <title>An insight into the sialome of Amazonian anophelines.</title>
        <authorList>
            <person name="Ribeiro J.M."/>
            <person name="Scarpassa V."/>
            <person name="Calvo E."/>
        </authorList>
    </citation>
    <scope>NUCLEOTIDE SEQUENCE</scope>
</reference>
<sequence>MVSMVWYRVRYLCLLSSCLLPQAKQGLLDKCIKQNPVHHAVTPCPLRKLYRTGLYRVVHATRTHTYLTLCQL</sequence>